<evidence type="ECO:0000313" key="2">
    <source>
        <dbReference type="Proteomes" id="UP000831701"/>
    </source>
</evidence>
<organism evidence="1 2">
    <name type="scientific">Scortum barcoo</name>
    <name type="common">barcoo grunter</name>
    <dbReference type="NCBI Taxonomy" id="214431"/>
    <lineage>
        <taxon>Eukaryota</taxon>
        <taxon>Metazoa</taxon>
        <taxon>Chordata</taxon>
        <taxon>Craniata</taxon>
        <taxon>Vertebrata</taxon>
        <taxon>Euteleostomi</taxon>
        <taxon>Actinopterygii</taxon>
        <taxon>Neopterygii</taxon>
        <taxon>Teleostei</taxon>
        <taxon>Neoteleostei</taxon>
        <taxon>Acanthomorphata</taxon>
        <taxon>Eupercaria</taxon>
        <taxon>Centrarchiformes</taxon>
        <taxon>Terapontoidei</taxon>
        <taxon>Terapontidae</taxon>
        <taxon>Scortum</taxon>
    </lineage>
</organism>
<keyword evidence="2" id="KW-1185">Reference proteome</keyword>
<accession>A0ACB8W7H5</accession>
<proteinExistence type="predicted"/>
<protein>
    <submittedName>
        <fullName evidence="1">Uncharacterized protein</fullName>
    </submittedName>
</protein>
<gene>
    <name evidence="1" type="ORF">L3Q82_001203</name>
</gene>
<comment type="caution">
    <text evidence="1">The sequence shown here is derived from an EMBL/GenBank/DDBJ whole genome shotgun (WGS) entry which is preliminary data.</text>
</comment>
<dbReference type="EMBL" id="CM041543">
    <property type="protein sequence ID" value="KAI3363739.1"/>
    <property type="molecule type" value="Genomic_DNA"/>
</dbReference>
<evidence type="ECO:0000313" key="1">
    <source>
        <dbReference type="EMBL" id="KAI3363739.1"/>
    </source>
</evidence>
<name>A0ACB8W7H5_9TELE</name>
<sequence>MSGGGGAESNILERPPHVDRVRSQLTPHCCHRTLSLPGSPRVPAATLPHQRGGGDPPSAHALARRCRKIWAAARRMLLQEQAWMKTAADHHRHPVPVYTPGQKVWLSTKDLPLHVDTRKLAPRFVGHFPVSKVINPVSVQLKLPRSLRVDPTFHISKLKPVWESPLVPPTKPPPKMVDGGCGGPVQGEKAAGSA</sequence>
<reference evidence="1" key="1">
    <citation type="submission" date="2022-04" db="EMBL/GenBank/DDBJ databases">
        <title>Jade perch genome.</title>
        <authorList>
            <person name="Chao B."/>
        </authorList>
    </citation>
    <scope>NUCLEOTIDE SEQUENCE</scope>
    <source>
        <strain evidence="1">CB-2022</strain>
    </source>
</reference>
<dbReference type="Proteomes" id="UP000831701">
    <property type="component" value="Chromosome 13"/>
</dbReference>